<name>A0ABW0X9Q4_9ACTN</name>
<dbReference type="Proteomes" id="UP001595975">
    <property type="component" value="Unassembled WGS sequence"/>
</dbReference>
<reference evidence="2" key="1">
    <citation type="journal article" date="2019" name="Int. J. Syst. Evol. Microbiol.">
        <title>The Global Catalogue of Microorganisms (GCM) 10K type strain sequencing project: providing services to taxonomists for standard genome sequencing and annotation.</title>
        <authorList>
            <consortium name="The Broad Institute Genomics Platform"/>
            <consortium name="The Broad Institute Genome Sequencing Center for Infectious Disease"/>
            <person name="Wu L."/>
            <person name="Ma J."/>
        </authorList>
    </citation>
    <scope>NUCLEOTIDE SEQUENCE [LARGE SCALE GENOMIC DNA]</scope>
    <source>
        <strain evidence="2">CGMCC 4.1437</strain>
    </source>
</reference>
<dbReference type="EMBL" id="JBHSOF010000041">
    <property type="protein sequence ID" value="MFC5666530.1"/>
    <property type="molecule type" value="Genomic_DNA"/>
</dbReference>
<evidence type="ECO:0000313" key="2">
    <source>
        <dbReference type="Proteomes" id="UP001595975"/>
    </source>
</evidence>
<evidence type="ECO:0000313" key="1">
    <source>
        <dbReference type="EMBL" id="MFC5666530.1"/>
    </source>
</evidence>
<proteinExistence type="predicted"/>
<keyword evidence="2" id="KW-1185">Reference proteome</keyword>
<comment type="caution">
    <text evidence="1">The sequence shown here is derived from an EMBL/GenBank/DDBJ whole genome shotgun (WGS) entry which is preliminary data.</text>
</comment>
<protein>
    <submittedName>
        <fullName evidence="1">Uncharacterized protein</fullName>
    </submittedName>
</protein>
<accession>A0ABW0X9Q4</accession>
<organism evidence="1 2">
    <name type="scientific">Kitasatospora misakiensis</name>
    <dbReference type="NCBI Taxonomy" id="67330"/>
    <lineage>
        <taxon>Bacteria</taxon>
        <taxon>Bacillati</taxon>
        <taxon>Actinomycetota</taxon>
        <taxon>Actinomycetes</taxon>
        <taxon>Kitasatosporales</taxon>
        <taxon>Streptomycetaceae</taxon>
        <taxon>Kitasatospora</taxon>
    </lineage>
</organism>
<dbReference type="RefSeq" id="WP_380228215.1">
    <property type="nucleotide sequence ID" value="NZ_JBHSOF010000041.1"/>
</dbReference>
<sequence length="106" mass="11555">MTLPGFSAEASLDRAVGCYRTSAARLPGHPTSRVFPSGRAGRGGFPPPPWNNLFQRCQAHQQECHVNALLCQLANPTPGFPSFCDLELWSCLAADPLCPPYWISAR</sequence>
<gene>
    <name evidence="1" type="ORF">ACFP3U_26625</name>
</gene>